<organism evidence="2 3">
    <name type="scientific">Tectimicrobiota bacterium</name>
    <dbReference type="NCBI Taxonomy" id="2528274"/>
    <lineage>
        <taxon>Bacteria</taxon>
        <taxon>Pseudomonadati</taxon>
        <taxon>Nitrospinota/Tectimicrobiota group</taxon>
        <taxon>Candidatus Tectimicrobiota</taxon>
    </lineage>
</organism>
<feature type="transmembrane region" description="Helical" evidence="1">
    <location>
        <begin position="6"/>
        <end position="31"/>
    </location>
</feature>
<evidence type="ECO:0008006" key="4">
    <source>
        <dbReference type="Google" id="ProtNLM"/>
    </source>
</evidence>
<feature type="transmembrane region" description="Helical" evidence="1">
    <location>
        <begin position="143"/>
        <end position="160"/>
    </location>
</feature>
<accession>A0A937W2I7</accession>
<protein>
    <recommendedName>
        <fullName evidence="4">Copper resistance protein D domain-containing protein</fullName>
    </recommendedName>
</protein>
<comment type="caution">
    <text evidence="2">The sequence shown here is derived from an EMBL/GenBank/DDBJ whole genome shotgun (WGS) entry which is preliminary data.</text>
</comment>
<sequence>MRTAILVLHTLTMVVVLGGYIFLSLFWWPVLQRTLTDGPVLLRCLSQTLRRFFTVVLLALTLALMTGGLYLLPDARLMRASSEAALNDFYIVLGLKLAAVFLVMLLVPMQLFGMAFRLTRMDAGIYPYDATVVQRVSQRMQTVSYLIIILLTLVLILSMQL</sequence>
<name>A0A937W2I7_UNCTE</name>
<dbReference type="Proteomes" id="UP000712673">
    <property type="component" value="Unassembled WGS sequence"/>
</dbReference>
<proteinExistence type="predicted"/>
<keyword evidence="1" id="KW-0812">Transmembrane</keyword>
<keyword evidence="1" id="KW-0472">Membrane</keyword>
<dbReference type="EMBL" id="VGLS01000281">
    <property type="protein sequence ID" value="MBM3224229.1"/>
    <property type="molecule type" value="Genomic_DNA"/>
</dbReference>
<evidence type="ECO:0000256" key="1">
    <source>
        <dbReference type="SAM" id="Phobius"/>
    </source>
</evidence>
<evidence type="ECO:0000313" key="2">
    <source>
        <dbReference type="EMBL" id="MBM3224229.1"/>
    </source>
</evidence>
<feature type="transmembrane region" description="Helical" evidence="1">
    <location>
        <begin position="52"/>
        <end position="71"/>
    </location>
</feature>
<keyword evidence="1" id="KW-1133">Transmembrane helix</keyword>
<reference evidence="2" key="1">
    <citation type="submission" date="2019-03" db="EMBL/GenBank/DDBJ databases">
        <title>Lake Tanganyika Metagenome-Assembled Genomes (MAGs).</title>
        <authorList>
            <person name="Tran P."/>
        </authorList>
    </citation>
    <scope>NUCLEOTIDE SEQUENCE</scope>
    <source>
        <strain evidence="2">K_DeepCast_65m_m2_066</strain>
    </source>
</reference>
<evidence type="ECO:0000313" key="3">
    <source>
        <dbReference type="Proteomes" id="UP000712673"/>
    </source>
</evidence>
<dbReference type="AlphaFoldDB" id="A0A937W2I7"/>
<gene>
    <name evidence="2" type="ORF">FJZ47_10550</name>
</gene>
<feature type="transmembrane region" description="Helical" evidence="1">
    <location>
        <begin position="91"/>
        <end position="112"/>
    </location>
</feature>